<evidence type="ECO:0000256" key="8">
    <source>
        <dbReference type="ARBA" id="ARBA00023136"/>
    </source>
</evidence>
<dbReference type="InterPro" id="IPR013525">
    <property type="entry name" value="ABC2_TM"/>
</dbReference>
<feature type="transmembrane region" description="Helical" evidence="9">
    <location>
        <begin position="240"/>
        <end position="261"/>
    </location>
</feature>
<evidence type="ECO:0000256" key="7">
    <source>
        <dbReference type="ARBA" id="ARBA00023047"/>
    </source>
</evidence>
<organism evidence="11 12">
    <name type="scientific">Sphingomonas quercus</name>
    <dbReference type="NCBI Taxonomy" id="2842451"/>
    <lineage>
        <taxon>Bacteria</taxon>
        <taxon>Pseudomonadati</taxon>
        <taxon>Pseudomonadota</taxon>
        <taxon>Alphaproteobacteria</taxon>
        <taxon>Sphingomonadales</taxon>
        <taxon>Sphingomonadaceae</taxon>
        <taxon>Sphingomonas</taxon>
    </lineage>
</organism>
<keyword evidence="3" id="KW-0813">Transport</keyword>
<dbReference type="PANTHER" id="PTHR30413:SF10">
    <property type="entry name" value="CAPSULE POLYSACCHARIDE EXPORT INNER-MEMBRANE PROTEIN CTRC"/>
    <property type="match status" value="1"/>
</dbReference>
<keyword evidence="8 9" id="KW-0472">Membrane</keyword>
<proteinExistence type="inferred from homology"/>
<evidence type="ECO:0000313" key="11">
    <source>
        <dbReference type="EMBL" id="MBU3077153.1"/>
    </source>
</evidence>
<feature type="transmembrane region" description="Helical" evidence="9">
    <location>
        <begin position="40"/>
        <end position="61"/>
    </location>
</feature>
<keyword evidence="7" id="KW-0625">Polysaccharide transport</keyword>
<evidence type="ECO:0000256" key="5">
    <source>
        <dbReference type="ARBA" id="ARBA00022692"/>
    </source>
</evidence>
<keyword evidence="5 9" id="KW-0812">Transmembrane</keyword>
<evidence type="ECO:0000313" key="12">
    <source>
        <dbReference type="Proteomes" id="UP000776276"/>
    </source>
</evidence>
<evidence type="ECO:0000256" key="9">
    <source>
        <dbReference type="SAM" id="Phobius"/>
    </source>
</evidence>
<protein>
    <submittedName>
        <fullName evidence="11">ABC transporter permease</fullName>
    </submittedName>
</protein>
<dbReference type="Proteomes" id="UP000776276">
    <property type="component" value="Unassembled WGS sequence"/>
</dbReference>
<feature type="transmembrane region" description="Helical" evidence="9">
    <location>
        <begin position="184"/>
        <end position="205"/>
    </location>
</feature>
<gene>
    <name evidence="11" type="ORF">KOF26_04670</name>
</gene>
<keyword evidence="7" id="KW-0762">Sugar transport</keyword>
<comment type="subcellular location">
    <subcellularLocation>
        <location evidence="1">Cell membrane</location>
        <topology evidence="1">Multi-pass membrane protein</topology>
    </subcellularLocation>
</comment>
<evidence type="ECO:0000256" key="1">
    <source>
        <dbReference type="ARBA" id="ARBA00004651"/>
    </source>
</evidence>
<accession>A0ABS6BFU0</accession>
<evidence type="ECO:0000259" key="10">
    <source>
        <dbReference type="Pfam" id="PF01061"/>
    </source>
</evidence>
<dbReference type="RefSeq" id="WP_216320867.1">
    <property type="nucleotide sequence ID" value="NZ_JAHKRT010000002.1"/>
</dbReference>
<keyword evidence="4" id="KW-1003">Cell membrane</keyword>
<keyword evidence="6 9" id="KW-1133">Transmembrane helix</keyword>
<dbReference type="EMBL" id="JAHKRT010000002">
    <property type="protein sequence ID" value="MBU3077153.1"/>
    <property type="molecule type" value="Genomic_DNA"/>
</dbReference>
<dbReference type="Pfam" id="PF01061">
    <property type="entry name" value="ABC2_membrane"/>
    <property type="match status" value="1"/>
</dbReference>
<feature type="transmembrane region" description="Helical" evidence="9">
    <location>
        <begin position="73"/>
        <end position="91"/>
    </location>
</feature>
<name>A0ABS6BFU0_9SPHN</name>
<comment type="caution">
    <text evidence="11">The sequence shown here is derived from an EMBL/GenBank/DDBJ whole genome shotgun (WGS) entry which is preliminary data.</text>
</comment>
<feature type="transmembrane region" description="Helical" evidence="9">
    <location>
        <begin position="152"/>
        <end position="172"/>
    </location>
</feature>
<evidence type="ECO:0000256" key="6">
    <source>
        <dbReference type="ARBA" id="ARBA00022989"/>
    </source>
</evidence>
<feature type="transmembrane region" description="Helical" evidence="9">
    <location>
        <begin position="112"/>
        <end position="140"/>
    </location>
</feature>
<sequence>MTTERTASGSSLIRALEVQCNVIGALMMRELHTRYGRENVGYLWMILEPMTLATAVGLIHLAQPAHTVSDINAVAMFSLGYCVFIMFRGMFNRAEGTIEANLPLLYHRMVTVFDLLLSRALLEAAGTTCTLIVMLFFGIMLGLTHLPYRPEYLMGSLLFMAWFSFSLSMLVCAGTHDNRLLARFVHPISYILMPISGGFYQVGWIPEPYRTWLSWFPMANIFEMARYGQFRAAPDTYFSIPYLIGSCMLLSVLGLLAIKLVRRHIHLN</sequence>
<reference evidence="11 12" key="1">
    <citation type="submission" date="2021-06" db="EMBL/GenBank/DDBJ databases">
        <title>Sphingomonas sp. XMGL2, whole genome shotgun sequencing project.</title>
        <authorList>
            <person name="Zhao G."/>
            <person name="Shen L."/>
        </authorList>
    </citation>
    <scope>NUCLEOTIDE SEQUENCE [LARGE SCALE GENOMIC DNA]</scope>
    <source>
        <strain evidence="11 12">XMGL2</strain>
    </source>
</reference>
<comment type="similarity">
    <text evidence="2">Belongs to the ABC-2 integral membrane protein family.</text>
</comment>
<keyword evidence="12" id="KW-1185">Reference proteome</keyword>
<feature type="domain" description="ABC-2 type transporter transmembrane" evidence="10">
    <location>
        <begin position="23"/>
        <end position="230"/>
    </location>
</feature>
<dbReference type="PANTHER" id="PTHR30413">
    <property type="entry name" value="INNER MEMBRANE TRANSPORT PERMEASE"/>
    <property type="match status" value="1"/>
</dbReference>
<evidence type="ECO:0000256" key="2">
    <source>
        <dbReference type="ARBA" id="ARBA00007783"/>
    </source>
</evidence>
<evidence type="ECO:0000256" key="3">
    <source>
        <dbReference type="ARBA" id="ARBA00022448"/>
    </source>
</evidence>
<evidence type="ECO:0000256" key="4">
    <source>
        <dbReference type="ARBA" id="ARBA00022475"/>
    </source>
</evidence>